<dbReference type="AlphaFoldDB" id="A0A2V3WIV4"/>
<dbReference type="PRINTS" id="PR00725">
    <property type="entry name" value="DADACBPTASE1"/>
</dbReference>
<feature type="domain" description="Peptidase S11 D-alanyl-D-alanine carboxypeptidase A N-terminal" evidence="15">
    <location>
        <begin position="24"/>
        <end position="249"/>
    </location>
</feature>
<dbReference type="Gene3D" id="3.40.710.10">
    <property type="entry name" value="DD-peptidase/beta-lactamase superfamily"/>
    <property type="match status" value="1"/>
</dbReference>
<dbReference type="OrthoDB" id="9791132at2"/>
<evidence type="ECO:0000256" key="14">
    <source>
        <dbReference type="RuleBase" id="RU004016"/>
    </source>
</evidence>
<keyword evidence="7" id="KW-0378">Hydrolase</keyword>
<protein>
    <recommendedName>
        <fullName evidence="3">serine-type D-Ala-D-Ala carboxypeptidase</fullName>
        <ecNumber evidence="3">3.4.16.4</ecNumber>
    </recommendedName>
</protein>
<evidence type="ECO:0000256" key="2">
    <source>
        <dbReference type="ARBA" id="ARBA00007164"/>
    </source>
</evidence>
<dbReference type="SUPFAM" id="SSF56601">
    <property type="entry name" value="beta-lactamase/transpeptidase-like"/>
    <property type="match status" value="1"/>
</dbReference>
<dbReference type="EC" id="3.4.16.4" evidence="3"/>
<evidence type="ECO:0000259" key="15">
    <source>
        <dbReference type="Pfam" id="PF00768"/>
    </source>
</evidence>
<organism evidence="17 18">
    <name type="scientific">Pseudogracilibacillus auburnensis</name>
    <dbReference type="NCBI Taxonomy" id="1494959"/>
    <lineage>
        <taxon>Bacteria</taxon>
        <taxon>Bacillati</taxon>
        <taxon>Bacillota</taxon>
        <taxon>Bacilli</taxon>
        <taxon>Bacillales</taxon>
        <taxon>Bacillaceae</taxon>
        <taxon>Pseudogracilibacillus</taxon>
    </lineage>
</organism>
<dbReference type="InterPro" id="IPR001967">
    <property type="entry name" value="Peptidase_S11_N"/>
</dbReference>
<comment type="catalytic activity">
    <reaction evidence="11">
        <text>Preferential cleavage: (Ac)2-L-Lys-D-Ala-|-D-Ala. Also transpeptidation of peptidyl-alanyl moieties that are N-acyl substituents of D-alanine.</text>
        <dbReference type="EC" id="3.4.16.4"/>
    </reaction>
</comment>
<dbReference type="GO" id="GO:0008360">
    <property type="term" value="P:regulation of cell shape"/>
    <property type="evidence" value="ECO:0007669"/>
    <property type="project" value="UniProtKB-KW"/>
</dbReference>
<reference evidence="17 18" key="1">
    <citation type="submission" date="2018-05" db="EMBL/GenBank/DDBJ databases">
        <title>Genomic Encyclopedia of Type Strains, Phase IV (KMG-IV): sequencing the most valuable type-strain genomes for metagenomic binning, comparative biology and taxonomic classification.</title>
        <authorList>
            <person name="Goeker M."/>
        </authorList>
    </citation>
    <scope>NUCLEOTIDE SEQUENCE [LARGE SCALE GENOMIC DNA]</scope>
    <source>
        <strain evidence="17 18">DSM 28556</strain>
    </source>
</reference>
<evidence type="ECO:0000256" key="9">
    <source>
        <dbReference type="ARBA" id="ARBA00022984"/>
    </source>
</evidence>
<dbReference type="GO" id="GO:0009252">
    <property type="term" value="P:peptidoglycan biosynthetic process"/>
    <property type="evidence" value="ECO:0007669"/>
    <property type="project" value="UniProtKB-KW"/>
</dbReference>
<evidence type="ECO:0000313" key="17">
    <source>
        <dbReference type="EMBL" id="PXW88709.1"/>
    </source>
</evidence>
<comment type="similarity">
    <text evidence="2 14">Belongs to the peptidase S11 family.</text>
</comment>
<dbReference type="Pfam" id="PF07943">
    <property type="entry name" value="PBP5_C"/>
    <property type="match status" value="1"/>
</dbReference>
<keyword evidence="10" id="KW-0961">Cell wall biogenesis/degradation</keyword>
<dbReference type="InterPro" id="IPR018044">
    <property type="entry name" value="Peptidase_S11"/>
</dbReference>
<keyword evidence="4 17" id="KW-0121">Carboxypeptidase</keyword>
<accession>A0A2V3WIV4</accession>
<comment type="caution">
    <text evidence="17">The sequence shown here is derived from an EMBL/GenBank/DDBJ whole genome shotgun (WGS) entry which is preliminary data.</text>
</comment>
<dbReference type="EMBL" id="QJJQ01000003">
    <property type="protein sequence ID" value="PXW88709.1"/>
    <property type="molecule type" value="Genomic_DNA"/>
</dbReference>
<keyword evidence="5" id="KW-0645">Protease</keyword>
<evidence type="ECO:0000256" key="12">
    <source>
        <dbReference type="PIRSR" id="PIRSR618044-1"/>
    </source>
</evidence>
<dbReference type="InterPro" id="IPR012907">
    <property type="entry name" value="Peptidase_S11_C"/>
</dbReference>
<evidence type="ECO:0000256" key="10">
    <source>
        <dbReference type="ARBA" id="ARBA00023316"/>
    </source>
</evidence>
<evidence type="ECO:0000256" key="6">
    <source>
        <dbReference type="ARBA" id="ARBA00022729"/>
    </source>
</evidence>
<keyword evidence="6" id="KW-0732">Signal</keyword>
<feature type="active site" evidence="12">
    <location>
        <position position="115"/>
    </location>
</feature>
<feature type="domain" description="Peptidase S11 D-Ala-D-Ala carboxypeptidase A C-terminal" evidence="16">
    <location>
        <begin position="263"/>
        <end position="339"/>
    </location>
</feature>
<dbReference type="RefSeq" id="WP_110394538.1">
    <property type="nucleotide sequence ID" value="NZ_JBHUHB010000001.1"/>
</dbReference>
<keyword evidence="8" id="KW-0133">Cell shape</keyword>
<dbReference type="PANTHER" id="PTHR21581:SF33">
    <property type="entry name" value="D-ALANYL-D-ALANINE CARBOXYPEPTIDASE DACB"/>
    <property type="match status" value="1"/>
</dbReference>
<evidence type="ECO:0000256" key="3">
    <source>
        <dbReference type="ARBA" id="ARBA00012448"/>
    </source>
</evidence>
<evidence type="ECO:0000256" key="5">
    <source>
        <dbReference type="ARBA" id="ARBA00022670"/>
    </source>
</evidence>
<dbReference type="GO" id="GO:0071555">
    <property type="term" value="P:cell wall organization"/>
    <property type="evidence" value="ECO:0007669"/>
    <property type="project" value="UniProtKB-KW"/>
</dbReference>
<sequence>MRLFSFRIFIIICLLFFLFPETGQSVEELHVSAHNAILMEQSTGRVIFEKGAHEKRPVASITKVMTAIIALEHGDLNDQVLVSERAVHMNGSSIYLEKDEELPLEDLLYGLMLRSGNDASVAIAEHVGGSLEGFVYLMNEKARYLGMTNTHFENPHGLDEKGHYSSAYDIAILMKYAMENEVFKTISNTKSYQSKNRDYKWNNKNKLLTQFYEPCTGGKTGFTNKAGRTLVTTAKKDHLSLIVVTLNASDDWNDHMSLYENGFDQFKLVKLDRKGEKTFMTEGSFISGYLEDDVIYPLKKEEQTELTKQAILKGETTEKEIGKIVYSIDSNPIIEVPVYRYEKESSHFLTGVIEAIKKILRFDKDG</sequence>
<evidence type="ECO:0000259" key="16">
    <source>
        <dbReference type="Pfam" id="PF07943"/>
    </source>
</evidence>
<feature type="active site" description="Proton acceptor" evidence="12">
    <location>
        <position position="63"/>
    </location>
</feature>
<feature type="binding site" evidence="13">
    <location>
        <position position="219"/>
    </location>
    <ligand>
        <name>substrate</name>
    </ligand>
</feature>
<evidence type="ECO:0000256" key="7">
    <source>
        <dbReference type="ARBA" id="ARBA00022801"/>
    </source>
</evidence>
<dbReference type="Proteomes" id="UP000247978">
    <property type="component" value="Unassembled WGS sequence"/>
</dbReference>
<evidence type="ECO:0000256" key="4">
    <source>
        <dbReference type="ARBA" id="ARBA00022645"/>
    </source>
</evidence>
<evidence type="ECO:0000256" key="1">
    <source>
        <dbReference type="ARBA" id="ARBA00004752"/>
    </source>
</evidence>
<dbReference type="InterPro" id="IPR012338">
    <property type="entry name" value="Beta-lactam/transpept-like"/>
</dbReference>
<comment type="pathway">
    <text evidence="1">Cell wall biogenesis; peptidoglycan biosynthesis.</text>
</comment>
<evidence type="ECO:0000313" key="18">
    <source>
        <dbReference type="Proteomes" id="UP000247978"/>
    </source>
</evidence>
<name>A0A2V3WIV4_9BACI</name>
<dbReference type="PANTHER" id="PTHR21581">
    <property type="entry name" value="D-ALANYL-D-ALANINE CARBOXYPEPTIDASE"/>
    <property type="match status" value="1"/>
</dbReference>
<dbReference type="GO" id="GO:0006508">
    <property type="term" value="P:proteolysis"/>
    <property type="evidence" value="ECO:0007669"/>
    <property type="project" value="UniProtKB-KW"/>
</dbReference>
<evidence type="ECO:0000256" key="11">
    <source>
        <dbReference type="ARBA" id="ARBA00034000"/>
    </source>
</evidence>
<keyword evidence="9" id="KW-0573">Peptidoglycan synthesis</keyword>
<evidence type="ECO:0000256" key="8">
    <source>
        <dbReference type="ARBA" id="ARBA00022960"/>
    </source>
</evidence>
<feature type="active site" description="Acyl-ester intermediate" evidence="12">
    <location>
        <position position="60"/>
    </location>
</feature>
<dbReference type="Pfam" id="PF00768">
    <property type="entry name" value="Peptidase_S11"/>
    <property type="match status" value="1"/>
</dbReference>
<proteinExistence type="inferred from homology"/>
<gene>
    <name evidence="17" type="ORF">DFR56_103214</name>
</gene>
<dbReference type="GO" id="GO:0009002">
    <property type="term" value="F:serine-type D-Ala-D-Ala carboxypeptidase activity"/>
    <property type="evidence" value="ECO:0007669"/>
    <property type="project" value="UniProtKB-EC"/>
</dbReference>
<keyword evidence="18" id="KW-1185">Reference proteome</keyword>
<evidence type="ECO:0000256" key="13">
    <source>
        <dbReference type="PIRSR" id="PIRSR618044-2"/>
    </source>
</evidence>